<name>M7SSM1_EUTLA</name>
<feature type="domain" description="SHSP" evidence="4">
    <location>
        <begin position="103"/>
        <end position="226"/>
    </location>
</feature>
<evidence type="ECO:0000259" key="4">
    <source>
        <dbReference type="PROSITE" id="PS01031"/>
    </source>
</evidence>
<keyword evidence="6" id="KW-1185">Reference proteome</keyword>
<evidence type="ECO:0000256" key="2">
    <source>
        <dbReference type="PROSITE-ProRule" id="PRU00285"/>
    </source>
</evidence>
<evidence type="ECO:0000256" key="1">
    <source>
        <dbReference type="ARBA" id="ARBA00023016"/>
    </source>
</evidence>
<accession>M7SSM1</accession>
<dbReference type="CDD" id="cd06464">
    <property type="entry name" value="ACD_sHsps-like"/>
    <property type="match status" value="1"/>
</dbReference>
<sequence length="226" mass="25217">MRTLKPQEVLRTHHHHLLLLRQEHILHRPLRRILIILPLSVTHIPLGRVRAEDGAVDGAVVVDAEGIGDVRAPHPHHFRALAQAVRDYMDQAAAGAPNEQDETQDDKFVPPVDVFNTEKTWILHFALPGASKQDIGVHWDSEKSSLIVSGVVHRPGDEELLQSMVSSERKVGLFERSIELPPAGSDKKEEVDGLRITAKMDNGILVITVPKVEKDGWTEIFRIGVN</sequence>
<gene>
    <name evidence="5" type="ORF">UCREL1_5493</name>
</gene>
<evidence type="ECO:0000313" key="6">
    <source>
        <dbReference type="Proteomes" id="UP000012174"/>
    </source>
</evidence>
<dbReference type="InterPro" id="IPR031107">
    <property type="entry name" value="Small_HSP"/>
</dbReference>
<dbReference type="PANTHER" id="PTHR11527">
    <property type="entry name" value="HEAT-SHOCK PROTEIN 20 FAMILY MEMBER"/>
    <property type="match status" value="1"/>
</dbReference>
<protein>
    <submittedName>
        <fullName evidence="5">Putative hsp20-like protein</fullName>
    </submittedName>
</protein>
<dbReference type="KEGG" id="ela:UCREL1_5493"/>
<comment type="similarity">
    <text evidence="2 3">Belongs to the small heat shock protein (HSP20) family.</text>
</comment>
<dbReference type="OrthoDB" id="5511210at2759"/>
<dbReference type="HOGENOM" id="CLU_1224776_0_0_1"/>
<keyword evidence="1" id="KW-0346">Stress response</keyword>
<reference evidence="6" key="1">
    <citation type="journal article" date="2013" name="Genome Announc.">
        <title>Draft genome sequence of the grapevine dieback fungus Eutypa lata UCR-EL1.</title>
        <authorList>
            <person name="Blanco-Ulate B."/>
            <person name="Rolshausen P.E."/>
            <person name="Cantu D."/>
        </authorList>
    </citation>
    <scope>NUCLEOTIDE SEQUENCE [LARGE SCALE GENOMIC DNA]</scope>
    <source>
        <strain evidence="6">UCR-EL1</strain>
    </source>
</reference>
<dbReference type="InterPro" id="IPR002068">
    <property type="entry name" value="A-crystallin/Hsp20_dom"/>
</dbReference>
<dbReference type="PROSITE" id="PS01031">
    <property type="entry name" value="SHSP"/>
    <property type="match status" value="1"/>
</dbReference>
<proteinExistence type="inferred from homology"/>
<dbReference type="Pfam" id="PF00011">
    <property type="entry name" value="HSP20"/>
    <property type="match status" value="1"/>
</dbReference>
<dbReference type="InterPro" id="IPR008978">
    <property type="entry name" value="HSP20-like_chaperone"/>
</dbReference>
<dbReference type="eggNOG" id="KOG0710">
    <property type="taxonomic scope" value="Eukaryota"/>
</dbReference>
<dbReference type="AlphaFoldDB" id="M7SSM1"/>
<dbReference type="SUPFAM" id="SSF49764">
    <property type="entry name" value="HSP20-like chaperones"/>
    <property type="match status" value="1"/>
</dbReference>
<dbReference type="Gene3D" id="2.60.40.790">
    <property type="match status" value="1"/>
</dbReference>
<dbReference type="STRING" id="1287681.M7SSM1"/>
<evidence type="ECO:0000313" key="5">
    <source>
        <dbReference type="EMBL" id="EMR67503.1"/>
    </source>
</evidence>
<dbReference type="EMBL" id="KB706420">
    <property type="protein sequence ID" value="EMR67503.1"/>
    <property type="molecule type" value="Genomic_DNA"/>
</dbReference>
<organism evidence="5 6">
    <name type="scientific">Eutypa lata (strain UCR-EL1)</name>
    <name type="common">Grapevine dieback disease fungus</name>
    <name type="synonym">Eutypa armeniacae</name>
    <dbReference type="NCBI Taxonomy" id="1287681"/>
    <lineage>
        <taxon>Eukaryota</taxon>
        <taxon>Fungi</taxon>
        <taxon>Dikarya</taxon>
        <taxon>Ascomycota</taxon>
        <taxon>Pezizomycotina</taxon>
        <taxon>Sordariomycetes</taxon>
        <taxon>Xylariomycetidae</taxon>
        <taxon>Xylariales</taxon>
        <taxon>Diatrypaceae</taxon>
        <taxon>Eutypa</taxon>
    </lineage>
</organism>
<dbReference type="Proteomes" id="UP000012174">
    <property type="component" value="Unassembled WGS sequence"/>
</dbReference>
<evidence type="ECO:0000256" key="3">
    <source>
        <dbReference type="RuleBase" id="RU003616"/>
    </source>
</evidence>